<gene>
    <name evidence="2" type="ORF">HLY00_1611</name>
</gene>
<organism evidence="2 3">
    <name type="scientific">Mycolicibacterium hippocampi</name>
    <dbReference type="NCBI Taxonomy" id="659824"/>
    <lineage>
        <taxon>Bacteria</taxon>
        <taxon>Bacillati</taxon>
        <taxon>Actinomycetota</taxon>
        <taxon>Actinomycetes</taxon>
        <taxon>Mycobacteriales</taxon>
        <taxon>Mycobacteriaceae</taxon>
        <taxon>Mycolicibacterium</taxon>
    </lineage>
</organism>
<name>A0A850PUE1_9MYCO</name>
<keyword evidence="3" id="KW-1185">Reference proteome</keyword>
<dbReference type="SUPFAM" id="SSF54427">
    <property type="entry name" value="NTF2-like"/>
    <property type="match status" value="1"/>
</dbReference>
<evidence type="ECO:0000313" key="3">
    <source>
        <dbReference type="Proteomes" id="UP000570517"/>
    </source>
</evidence>
<sequence length="143" mass="15714">MTGQAELIAYYELTRTKAAYCRTLDTRDWNALAALMTPNVEFGISDGVSEPAMTVGRDETLALLQSLVAGAKTVHQVHIPEIDLGDDEAQVIWAVQDRAVFDSGISVTGYGHYTECWVRQADGWKLASSRLTHLITDVQQNTA</sequence>
<dbReference type="Gene3D" id="3.10.450.50">
    <property type="match status" value="1"/>
</dbReference>
<dbReference type="AlphaFoldDB" id="A0A850PUE1"/>
<accession>A0A850PUE1</accession>
<dbReference type="Pfam" id="PF13577">
    <property type="entry name" value="SnoaL_4"/>
    <property type="match status" value="1"/>
</dbReference>
<proteinExistence type="predicted"/>
<protein>
    <recommendedName>
        <fullName evidence="1">SnoaL-like domain-containing protein</fullName>
    </recommendedName>
</protein>
<dbReference type="Proteomes" id="UP000570517">
    <property type="component" value="Unassembled WGS sequence"/>
</dbReference>
<reference evidence="2 3" key="1">
    <citation type="submission" date="2020-05" db="EMBL/GenBank/DDBJ databases">
        <title>Draft genome sequence of Mycobacterium hippocampi DL, isolated from European seabass, Dicentrarchus labrax, reared in fish farms.</title>
        <authorList>
            <person name="Stathopoulou P."/>
            <person name="Asimakis E."/>
            <person name="Tzokas K."/>
            <person name="Batargias C."/>
            <person name="Tsiamis G."/>
        </authorList>
    </citation>
    <scope>NUCLEOTIDE SEQUENCE [LARGE SCALE GENOMIC DNA]</scope>
    <source>
        <strain evidence="2 3">DL</strain>
    </source>
</reference>
<comment type="caution">
    <text evidence="2">The sequence shown here is derived from an EMBL/GenBank/DDBJ whole genome shotgun (WGS) entry which is preliminary data.</text>
</comment>
<dbReference type="EMBL" id="JABFYL010000039">
    <property type="protein sequence ID" value="NVN51624.1"/>
    <property type="molecule type" value="Genomic_DNA"/>
</dbReference>
<dbReference type="RefSeq" id="WP_178359918.1">
    <property type="nucleotide sequence ID" value="NZ_JABFYL010000039.1"/>
</dbReference>
<evidence type="ECO:0000313" key="2">
    <source>
        <dbReference type="EMBL" id="NVN51624.1"/>
    </source>
</evidence>
<feature type="domain" description="SnoaL-like" evidence="1">
    <location>
        <begin position="6"/>
        <end position="128"/>
    </location>
</feature>
<evidence type="ECO:0000259" key="1">
    <source>
        <dbReference type="Pfam" id="PF13577"/>
    </source>
</evidence>
<dbReference type="CDD" id="cd00531">
    <property type="entry name" value="NTF2_like"/>
    <property type="match status" value="1"/>
</dbReference>
<dbReference type="InterPro" id="IPR032710">
    <property type="entry name" value="NTF2-like_dom_sf"/>
</dbReference>
<dbReference type="InterPro" id="IPR037401">
    <property type="entry name" value="SnoaL-like"/>
</dbReference>